<gene>
    <name evidence="1" type="ORF">Amon02_001179700</name>
</gene>
<proteinExistence type="predicted"/>
<evidence type="ECO:0000313" key="2">
    <source>
        <dbReference type="Proteomes" id="UP001165064"/>
    </source>
</evidence>
<dbReference type="Proteomes" id="UP001165064">
    <property type="component" value="Unassembled WGS sequence"/>
</dbReference>
<evidence type="ECO:0000313" key="1">
    <source>
        <dbReference type="EMBL" id="GMF03464.1"/>
    </source>
</evidence>
<comment type="caution">
    <text evidence="1">The sequence shown here is derived from an EMBL/GenBank/DDBJ whole genome shotgun (WGS) entry which is preliminary data.</text>
</comment>
<protein>
    <submittedName>
        <fullName evidence="1">Unnamed protein product</fullName>
    </submittedName>
</protein>
<organism evidence="1 2">
    <name type="scientific">Ambrosiozyma monospora</name>
    <name type="common">Yeast</name>
    <name type="synonym">Endomycopsis monosporus</name>
    <dbReference type="NCBI Taxonomy" id="43982"/>
    <lineage>
        <taxon>Eukaryota</taxon>
        <taxon>Fungi</taxon>
        <taxon>Dikarya</taxon>
        <taxon>Ascomycota</taxon>
        <taxon>Saccharomycotina</taxon>
        <taxon>Pichiomycetes</taxon>
        <taxon>Pichiales</taxon>
        <taxon>Pichiaceae</taxon>
        <taxon>Ambrosiozyma</taxon>
    </lineage>
</organism>
<accession>A0ACB5U823</accession>
<dbReference type="EMBL" id="BSXS01013046">
    <property type="protein sequence ID" value="GMF03464.1"/>
    <property type="molecule type" value="Genomic_DNA"/>
</dbReference>
<sequence>MSLTLNDIDLEASENHELRLPILLRTLSVYRCDSWPLSDIVNRNQLDNLSSVKIRLSGVYSKEVYINPKRNKRRCFQLGKFLCELPALKYFELGIYFEAEGNRAIKQIVQHMCLDTFDSLTGFSFWTVRSIGFPISYLPPKCFTLQLDAFTTLSRQFPETLHTLDITLASPIY</sequence>
<keyword evidence="2" id="KW-1185">Reference proteome</keyword>
<name>A0ACB5U823_AMBMO</name>
<reference evidence="1" key="1">
    <citation type="submission" date="2023-04" db="EMBL/GenBank/DDBJ databases">
        <title>Ambrosiozyma monospora NBRC 10751.</title>
        <authorList>
            <person name="Ichikawa N."/>
            <person name="Sato H."/>
            <person name="Tonouchi N."/>
        </authorList>
    </citation>
    <scope>NUCLEOTIDE SEQUENCE</scope>
    <source>
        <strain evidence="1">NBRC 10751</strain>
    </source>
</reference>